<dbReference type="PRINTS" id="PR00320">
    <property type="entry name" value="GPROTEINBRPT"/>
</dbReference>
<dbReference type="Gene3D" id="1.25.10.10">
    <property type="entry name" value="Leucine-rich Repeat Variant"/>
    <property type="match status" value="2"/>
</dbReference>
<protein>
    <recommendedName>
        <fullName evidence="1">non-specific serine/threonine protein kinase</fullName>
        <ecNumber evidence="1">2.7.11.1</ecNumber>
    </recommendedName>
</protein>
<feature type="compositionally biased region" description="Polar residues" evidence="11">
    <location>
        <begin position="550"/>
        <end position="563"/>
    </location>
</feature>
<dbReference type="GO" id="GO:0006623">
    <property type="term" value="P:protein targeting to vacuole"/>
    <property type="evidence" value="ECO:0007669"/>
    <property type="project" value="TreeGrafter"/>
</dbReference>
<feature type="region of interest" description="Disordered" evidence="11">
    <location>
        <begin position="541"/>
        <end position="564"/>
    </location>
</feature>
<dbReference type="GO" id="GO:0034272">
    <property type="term" value="C:phosphatidylinositol 3-kinase complex, class III, type II"/>
    <property type="evidence" value="ECO:0007669"/>
    <property type="project" value="TreeGrafter"/>
</dbReference>
<keyword evidence="2" id="KW-0723">Serine/threonine-protein kinase</keyword>
<dbReference type="PROSITE" id="PS50082">
    <property type="entry name" value="WD_REPEATS_2"/>
    <property type="match status" value="5"/>
</dbReference>
<dbReference type="InterPro" id="IPR036322">
    <property type="entry name" value="WD40_repeat_dom_sf"/>
</dbReference>
<evidence type="ECO:0000256" key="9">
    <source>
        <dbReference type="PROSITE-ProRule" id="PRU00103"/>
    </source>
</evidence>
<feature type="repeat" description="WD" evidence="10">
    <location>
        <begin position="1130"/>
        <end position="1164"/>
    </location>
</feature>
<keyword evidence="6" id="KW-0547">Nucleotide-binding</keyword>
<keyword evidence="8" id="KW-0067">ATP-binding</keyword>
<dbReference type="GO" id="GO:0005524">
    <property type="term" value="F:ATP binding"/>
    <property type="evidence" value="ECO:0007669"/>
    <property type="project" value="InterPro"/>
</dbReference>
<dbReference type="InterPro" id="IPR021133">
    <property type="entry name" value="HEAT_type_2"/>
</dbReference>
<dbReference type="SMART" id="SM00220">
    <property type="entry name" value="S_TKc"/>
    <property type="match status" value="1"/>
</dbReference>
<organism evidence="13 14">
    <name type="scientific">Brassica carinata</name>
    <name type="common">Ethiopian mustard</name>
    <name type="synonym">Abyssinian cabbage</name>
    <dbReference type="NCBI Taxonomy" id="52824"/>
    <lineage>
        <taxon>Eukaryota</taxon>
        <taxon>Viridiplantae</taxon>
        <taxon>Streptophyta</taxon>
        <taxon>Embryophyta</taxon>
        <taxon>Tracheophyta</taxon>
        <taxon>Spermatophyta</taxon>
        <taxon>Magnoliopsida</taxon>
        <taxon>eudicotyledons</taxon>
        <taxon>Gunneridae</taxon>
        <taxon>Pentapetalae</taxon>
        <taxon>rosids</taxon>
        <taxon>malvids</taxon>
        <taxon>Brassicales</taxon>
        <taxon>Brassicaceae</taxon>
        <taxon>Brassiceae</taxon>
        <taxon>Brassica</taxon>
    </lineage>
</organism>
<keyword evidence="3 10" id="KW-0853">WD repeat</keyword>
<keyword evidence="4" id="KW-0808">Transferase</keyword>
<evidence type="ECO:0000313" key="14">
    <source>
        <dbReference type="Proteomes" id="UP000886595"/>
    </source>
</evidence>
<sequence length="1818" mass="204089">MGNKIARTTQVSATEYYLHDLPSSYNLVLKEVLGRGRFFKSILCKHDEGLVLVKVYFKRGDSIDLREYERRLVKIKDVFLSLEHPHVWPFQFWQETDKAAYLVRQYFFSNLHDRLSTRPFLSLVEKKWLAFQLLLAVKQCHEKGICHGDIKCENVLVTSWNWLYLADFASFKPTYIPYDDPSDFSFFYDTRERRLCYLAPERFYEHGGETKVAQNAPLKPSMDIFSVGCVIAELFLEGQPLFELAQLLAYRRGQHDPSQHLEKIPDPGIRKMILHMIQLEPEARLSAENYLQNYVGVVFPNYFSPFLHTLYCCWNPLPSDMRVATCQGIFQEILKKMMENKPGDEMGVDSPLPSHPVNASKVQETFANQKLNTSKDLIRDTVNSKDETLYSISDALKKNRHPFLKKITMDDLGTLMSLYDSRSDTYGTPYLPVEVNMRCEGMVLIASMLCSCIRNIKLPHLRREAILLLRSCSLYIDDEDRLQRVLPYVVSLLSDTTAIVRCAAMETLCDILPLVRDFPPSDAKIFPEYIFPMLSMLPDDPEESQRGVLNESTSPQISGTPASELQKANGDAQLSQLRKTIAEVVQELVMGPKQTPNVRRALLQDIGELCFFFGQRQSNYFLLPILPAFLNDRDEQLRSVFFEKIVYVCFFVGQRSVEEYLLPYIDQALSDQTESVIVLSTLLPLLPVIRPFLSRLPASIASEEGLFSCLKPPVTREAVYRILETARKPEITEKQRKIWYSTSPQSGTLNLLEHGAEQKKSVEGKKPIMNASQQQEVQGKYAEKDAKLRIPRNPRLNASNTVELRDHLNQEKLQFSGLMAPYMSGMNNVTEPEGIPLYSFNMDKRAAANPPVASESSLQMNSLGMSSLSVPWMDSMSKSFNLASSVPVPKLVSGSFHVGTNPKQFYRVVHEPESRENEQMSSVISKFQDLGVSTSSKSASVTSEDASSISDLVGEPSSSRTSVPDSGWKPRGVLVAHLQEHRSAVNDIATSSDHSFFVSASDDSTVKVWDSRKLEKDISFRSRLTYHLEGSRGMCTTMLRNSTQVVVGASDGVLHMFSIDHISRGLGNVVEKYSGIVDIKKKDVKEGALLSLLNYTSDSLSGPMVMYSTQNCGIHLWDTRSDIDAWTLKANPEEGYVSSLVTSPCGNWFVSGSSRGVLTLWDLRFRVPVNSWQYPIICPIEKMCLCFLPPSVSLSSTMRPFIYVAAGFNEVSLWNADGGICQQVWRVANYENETNVSEFQWKLPSSKANPKANIRKNMSSKYRIEELNEPPPRLPGIRSLLPLPGGDLLTGGTDLKIRRWDYSSPERSYCICGPSLKGVVNDDFYELKTNSGVQFVQETMRRPLATKLTAKAVLAAAATDTAGCHRDSVQSLASVKLNQRLLISSSRDGAIKPRGVLVAHLQEHRSAVNDIATSSDHSFFVSASDDSTVKVWDSRKLEKDISFRSRLTYHLEGSRGMCTTMLRNSTQVVVGASDGVIHMFSIDHISRGLGNVVEKYSGIVDIKKKDVKEGALVSLLNYTSDSLSGPMVMYSTQNCGIHLWDTRSDIDAWTLKANPEEGYVSSLVTSPCGNWFVSGSSRGVLTLWDLRFRIPVHSWQYPIICPIEKMCLCFLPPSGSLSNTMRPFIYVAAGFNEVSLWNADGGSCQQVWRVANYENETNVSEFQWKLPGSKANPKTNTRHNMSSKYRIEELNEPPPRLPGIRSLLPLPGGDLLTGGTDLKIRRWDYSSPERSYCICGPSLKGVANDDFYELKTNSGVQFVQETMRRPLATKLTAKAVLAAAATDTAGCHRDSVQSLASVKLNQRLLISSSRDGAIKVWK</sequence>
<evidence type="ECO:0000256" key="11">
    <source>
        <dbReference type="SAM" id="MobiDB-lite"/>
    </source>
</evidence>
<dbReference type="GO" id="GO:0016236">
    <property type="term" value="P:macroautophagy"/>
    <property type="evidence" value="ECO:0007669"/>
    <property type="project" value="InterPro"/>
</dbReference>
<dbReference type="FunFam" id="1.10.510.10:FF:000722">
    <property type="entry name" value="Protein kinase family protein / WD-40 repeat family protein"/>
    <property type="match status" value="1"/>
</dbReference>
<dbReference type="SMART" id="SM00320">
    <property type="entry name" value="WD40"/>
    <property type="match status" value="9"/>
</dbReference>
<dbReference type="GO" id="GO:0071561">
    <property type="term" value="C:nucleus-vacuole junction"/>
    <property type="evidence" value="ECO:0007669"/>
    <property type="project" value="TreeGrafter"/>
</dbReference>
<evidence type="ECO:0000256" key="10">
    <source>
        <dbReference type="PROSITE-ProRule" id="PRU00221"/>
    </source>
</evidence>
<dbReference type="CDD" id="cd13980">
    <property type="entry name" value="STKc_Vps15"/>
    <property type="match status" value="1"/>
</dbReference>
<feature type="repeat" description="WD" evidence="10">
    <location>
        <begin position="1785"/>
        <end position="1818"/>
    </location>
</feature>
<dbReference type="InterPro" id="IPR008271">
    <property type="entry name" value="Ser/Thr_kinase_AS"/>
</dbReference>
<evidence type="ECO:0000256" key="1">
    <source>
        <dbReference type="ARBA" id="ARBA00012513"/>
    </source>
</evidence>
<dbReference type="Proteomes" id="UP000886595">
    <property type="component" value="Unassembled WGS sequence"/>
</dbReference>
<gene>
    <name evidence="13" type="ORF">Bca52824_089192</name>
</gene>
<dbReference type="InterPro" id="IPR020472">
    <property type="entry name" value="WD40_PAC1"/>
</dbReference>
<keyword evidence="7" id="KW-0418">Kinase</keyword>
<dbReference type="PROSITE" id="PS50294">
    <property type="entry name" value="WD_REPEATS_REGION"/>
    <property type="match status" value="3"/>
</dbReference>
<dbReference type="GO" id="GO:0034271">
    <property type="term" value="C:phosphatidylinositol 3-kinase complex, class III, type I"/>
    <property type="evidence" value="ECO:0007669"/>
    <property type="project" value="TreeGrafter"/>
</dbReference>
<evidence type="ECO:0000256" key="3">
    <source>
        <dbReference type="ARBA" id="ARBA00022574"/>
    </source>
</evidence>
<evidence type="ECO:0000259" key="12">
    <source>
        <dbReference type="PROSITE" id="PS50011"/>
    </source>
</evidence>
<dbReference type="GO" id="GO:0005770">
    <property type="term" value="C:late endosome"/>
    <property type="evidence" value="ECO:0007669"/>
    <property type="project" value="TreeGrafter"/>
</dbReference>
<dbReference type="InterPro" id="IPR016024">
    <property type="entry name" value="ARM-type_fold"/>
</dbReference>
<dbReference type="PANTHER" id="PTHR17583:SF0">
    <property type="entry name" value="PHOSPHOINOSITIDE 3-KINASE REGULATORY SUBUNIT 4"/>
    <property type="match status" value="1"/>
</dbReference>
<keyword evidence="14" id="KW-1185">Reference proteome</keyword>
<evidence type="ECO:0000256" key="7">
    <source>
        <dbReference type="ARBA" id="ARBA00022777"/>
    </source>
</evidence>
<dbReference type="InterPro" id="IPR000719">
    <property type="entry name" value="Prot_kinase_dom"/>
</dbReference>
<feature type="repeat" description="HEAT" evidence="9">
    <location>
        <begin position="485"/>
        <end position="517"/>
    </location>
</feature>
<dbReference type="FunFam" id="2.130.10.10:FF:001722">
    <property type="entry name" value="Phosphoinositide 3-kinase regulatory subunit 4"/>
    <property type="match status" value="1"/>
</dbReference>
<evidence type="ECO:0000256" key="5">
    <source>
        <dbReference type="ARBA" id="ARBA00022737"/>
    </source>
</evidence>
<evidence type="ECO:0000313" key="13">
    <source>
        <dbReference type="EMBL" id="KAG2249564.1"/>
    </source>
</evidence>
<dbReference type="SUPFAM" id="SSF48371">
    <property type="entry name" value="ARM repeat"/>
    <property type="match status" value="1"/>
</dbReference>
<dbReference type="EMBL" id="JAAMPC010000017">
    <property type="protein sequence ID" value="KAG2249564.1"/>
    <property type="molecule type" value="Genomic_DNA"/>
</dbReference>
<feature type="region of interest" description="Disordered" evidence="11">
    <location>
        <begin position="937"/>
        <end position="966"/>
    </location>
</feature>
<dbReference type="EC" id="2.7.11.1" evidence="1"/>
<accession>A0A8X7PHA6</accession>
<feature type="domain" description="Protein kinase" evidence="12">
    <location>
        <begin position="27"/>
        <end position="307"/>
    </location>
</feature>
<dbReference type="PROSITE" id="PS00108">
    <property type="entry name" value="PROTEIN_KINASE_ST"/>
    <property type="match status" value="1"/>
</dbReference>
<evidence type="ECO:0000256" key="6">
    <source>
        <dbReference type="ARBA" id="ARBA00022741"/>
    </source>
</evidence>
<dbReference type="PROSITE" id="PS50077">
    <property type="entry name" value="HEAT_REPEAT"/>
    <property type="match status" value="2"/>
</dbReference>
<dbReference type="Pfam" id="PF00400">
    <property type="entry name" value="WD40"/>
    <property type="match status" value="5"/>
</dbReference>
<dbReference type="GO" id="GO:0045324">
    <property type="term" value="P:late endosome to vacuole transport"/>
    <property type="evidence" value="ECO:0007669"/>
    <property type="project" value="InterPro"/>
</dbReference>
<evidence type="ECO:0000256" key="8">
    <source>
        <dbReference type="ARBA" id="ARBA00022840"/>
    </source>
</evidence>
<dbReference type="Gene3D" id="1.10.510.10">
    <property type="entry name" value="Transferase(Phosphotransferase) domain 1"/>
    <property type="match status" value="1"/>
</dbReference>
<dbReference type="PANTHER" id="PTHR17583">
    <property type="entry name" value="PHOSPHOINOSITIDE 3-KINASE REGULATORY SUBUNIT 4"/>
    <property type="match status" value="1"/>
</dbReference>
<dbReference type="Pfam" id="PF22956">
    <property type="entry name" value="VPS15-like_hel"/>
    <property type="match status" value="1"/>
</dbReference>
<dbReference type="InterPro" id="IPR045162">
    <property type="entry name" value="Vps15-like"/>
</dbReference>
<proteinExistence type="predicted"/>
<dbReference type="InterPro" id="IPR011009">
    <property type="entry name" value="Kinase-like_dom_sf"/>
</dbReference>
<dbReference type="PROSITE" id="PS50011">
    <property type="entry name" value="PROTEIN_KINASE_DOM"/>
    <property type="match status" value="1"/>
</dbReference>
<dbReference type="InterPro" id="IPR055231">
    <property type="entry name" value="2AA_helical"/>
</dbReference>
<dbReference type="OrthoDB" id="242910at2759"/>
<evidence type="ECO:0000256" key="4">
    <source>
        <dbReference type="ARBA" id="ARBA00022679"/>
    </source>
</evidence>
<feature type="repeat" description="WD" evidence="10">
    <location>
        <begin position="1401"/>
        <end position="1433"/>
    </location>
</feature>
<evidence type="ECO:0000256" key="2">
    <source>
        <dbReference type="ARBA" id="ARBA00022527"/>
    </source>
</evidence>
<dbReference type="GO" id="GO:0004674">
    <property type="term" value="F:protein serine/threonine kinase activity"/>
    <property type="evidence" value="ECO:0007669"/>
    <property type="project" value="UniProtKB-KW"/>
</dbReference>
<dbReference type="SUPFAM" id="SSF56112">
    <property type="entry name" value="Protein kinase-like (PK-like)"/>
    <property type="match status" value="1"/>
</dbReference>
<reference evidence="13 14" key="1">
    <citation type="submission" date="2020-02" db="EMBL/GenBank/DDBJ databases">
        <authorList>
            <person name="Ma Q."/>
            <person name="Huang Y."/>
            <person name="Song X."/>
            <person name="Pei D."/>
        </authorList>
    </citation>
    <scope>NUCLEOTIDE SEQUENCE [LARGE SCALE GENOMIC DNA]</scope>
    <source>
        <strain evidence="13">Sxm20200214</strain>
        <tissue evidence="13">Leaf</tissue>
    </source>
</reference>
<dbReference type="InterPro" id="IPR011989">
    <property type="entry name" value="ARM-like"/>
</dbReference>
<comment type="caution">
    <text evidence="13">The sequence shown here is derived from an EMBL/GenBank/DDBJ whole genome shotgun (WGS) entry which is preliminary data.</text>
</comment>
<dbReference type="InterPro" id="IPR015943">
    <property type="entry name" value="WD40/YVTN_repeat-like_dom_sf"/>
</dbReference>
<feature type="repeat" description="HEAT" evidence="9">
    <location>
        <begin position="622"/>
        <end position="660"/>
    </location>
</feature>
<dbReference type="SUPFAM" id="SSF50978">
    <property type="entry name" value="WD40 repeat-like"/>
    <property type="match status" value="2"/>
</dbReference>
<feature type="compositionally biased region" description="Low complexity" evidence="11">
    <location>
        <begin position="937"/>
        <end position="951"/>
    </location>
</feature>
<dbReference type="InterPro" id="IPR001680">
    <property type="entry name" value="WD40_rpt"/>
</dbReference>
<feature type="repeat" description="WD" evidence="10">
    <location>
        <begin position="978"/>
        <end position="1010"/>
    </location>
</feature>
<dbReference type="FunFam" id="1.25.10.10:FF:000370">
    <property type="entry name" value="phosphoinositide 3-kinase regulatory subunit 4-like"/>
    <property type="match status" value="1"/>
</dbReference>
<dbReference type="Gene3D" id="2.130.10.10">
    <property type="entry name" value="YVTN repeat-like/Quinoprotein amine dehydrogenase"/>
    <property type="match status" value="4"/>
</dbReference>
<keyword evidence="5" id="KW-0677">Repeat</keyword>
<name>A0A8X7PHA6_BRACI</name>
<dbReference type="Pfam" id="PF00069">
    <property type="entry name" value="Pkinase"/>
    <property type="match status" value="1"/>
</dbReference>
<feature type="repeat" description="WD" evidence="10">
    <location>
        <begin position="1553"/>
        <end position="1587"/>
    </location>
</feature>